<evidence type="ECO:0000313" key="18">
    <source>
        <dbReference type="EMBL" id="MDQ2312231.1"/>
    </source>
</evidence>
<evidence type="ECO:0000256" key="13">
    <source>
        <dbReference type="ARBA" id="ARBA00023157"/>
    </source>
</evidence>
<keyword evidence="11" id="KW-0049">Antioxidant</keyword>
<dbReference type="InterPro" id="IPR024134">
    <property type="entry name" value="SOD_Cu/Zn_/chaperone"/>
</dbReference>
<evidence type="ECO:0000256" key="2">
    <source>
        <dbReference type="ARBA" id="ARBA00001947"/>
    </source>
</evidence>
<name>A0AAW8HX52_PLUGE</name>
<keyword evidence="12" id="KW-0186">Copper</keyword>
<evidence type="ECO:0000256" key="11">
    <source>
        <dbReference type="ARBA" id="ARBA00022862"/>
    </source>
</evidence>
<protein>
    <recommendedName>
        <fullName evidence="6">superoxide dismutase</fullName>
        <ecNumber evidence="6">1.15.1.1</ecNumber>
    </recommendedName>
</protein>
<accession>A0AAW8HX52</accession>
<evidence type="ECO:0000259" key="17">
    <source>
        <dbReference type="Pfam" id="PF00080"/>
    </source>
</evidence>
<evidence type="ECO:0000256" key="1">
    <source>
        <dbReference type="ARBA" id="ARBA00001935"/>
    </source>
</evidence>
<evidence type="ECO:0000256" key="3">
    <source>
        <dbReference type="ARBA" id="ARBA00003917"/>
    </source>
</evidence>
<dbReference type="RefSeq" id="WP_048254716.1">
    <property type="nucleotide sequence ID" value="NZ_CP020388.1"/>
</dbReference>
<comment type="caution">
    <text evidence="18">The sequence shown here is derived from an EMBL/GenBank/DDBJ whole genome shotgun (WGS) entry which is preliminary data.</text>
</comment>
<dbReference type="Pfam" id="PF00080">
    <property type="entry name" value="Sod_Cu"/>
    <property type="match status" value="1"/>
</dbReference>
<dbReference type="GO" id="GO:0004784">
    <property type="term" value="F:superoxide dismutase activity"/>
    <property type="evidence" value="ECO:0007669"/>
    <property type="project" value="UniProtKB-EC"/>
</dbReference>
<comment type="similarity">
    <text evidence="5">Belongs to the Cu-Zn superoxide dismutase family.</text>
</comment>
<dbReference type="EMBL" id="JAVDNV010000025">
    <property type="protein sequence ID" value="MDQ2312231.1"/>
    <property type="molecule type" value="Genomic_DNA"/>
</dbReference>
<evidence type="ECO:0000256" key="16">
    <source>
        <dbReference type="SAM" id="SignalP"/>
    </source>
</evidence>
<dbReference type="PANTHER" id="PTHR10003">
    <property type="entry name" value="SUPEROXIDE DISMUTASE CU-ZN -RELATED"/>
    <property type="match status" value="1"/>
</dbReference>
<dbReference type="InterPro" id="IPR001424">
    <property type="entry name" value="SOD_Cu_Zn_dom"/>
</dbReference>
<evidence type="ECO:0000256" key="14">
    <source>
        <dbReference type="ARBA" id="ARBA00049204"/>
    </source>
</evidence>
<evidence type="ECO:0000256" key="10">
    <source>
        <dbReference type="ARBA" id="ARBA00022833"/>
    </source>
</evidence>
<comment type="subcellular location">
    <subcellularLocation>
        <location evidence="4">Periplasm</location>
    </subcellularLocation>
</comment>
<dbReference type="InterPro" id="IPR036423">
    <property type="entry name" value="SOD-like_Cu/Zn_dom_sf"/>
</dbReference>
<evidence type="ECO:0000256" key="12">
    <source>
        <dbReference type="ARBA" id="ARBA00023008"/>
    </source>
</evidence>
<keyword evidence="7" id="KW-0479">Metal-binding</keyword>
<feature type="domain" description="Superoxide dismutase copper/zinc binding" evidence="17">
    <location>
        <begin position="39"/>
        <end position="172"/>
    </location>
</feature>
<sequence>MKKLTLTLLALSLSGGALAASTTVEMNMVTDQSVGQSIGEVKISETDKGLEFAPDLKALPPGEHGFHVHANGSCQPAIKDGKATAAGAAGGHFDPQKTGKHEGPEGNGHLGDLPVLVVNNDGKATDPVVAPRIKKLSEIEGRALMIHIGGDNMSDSPKPLGGGGDHYACGVIK</sequence>
<comment type="function">
    <text evidence="3">Destroys radicals which are normally produced within the cells and which are toxic to biological systems.</text>
</comment>
<feature type="chain" id="PRO_5043297289" description="superoxide dismutase" evidence="16">
    <location>
        <begin position="20"/>
        <end position="173"/>
    </location>
</feature>
<evidence type="ECO:0000256" key="9">
    <source>
        <dbReference type="ARBA" id="ARBA00022764"/>
    </source>
</evidence>
<dbReference type="EC" id="1.15.1.1" evidence="6"/>
<dbReference type="SUPFAM" id="SSF49329">
    <property type="entry name" value="Cu,Zn superoxide dismutase-like"/>
    <property type="match status" value="1"/>
</dbReference>
<evidence type="ECO:0000313" key="19">
    <source>
        <dbReference type="Proteomes" id="UP001236270"/>
    </source>
</evidence>
<evidence type="ECO:0000256" key="7">
    <source>
        <dbReference type="ARBA" id="ARBA00022723"/>
    </source>
</evidence>
<dbReference type="NCBIfam" id="NF007628">
    <property type="entry name" value="PRK10290.1"/>
    <property type="match status" value="1"/>
</dbReference>
<keyword evidence="8 16" id="KW-0732">Signal</keyword>
<dbReference type="Gene3D" id="2.60.40.200">
    <property type="entry name" value="Superoxide dismutase, copper/zinc binding domain"/>
    <property type="match status" value="1"/>
</dbReference>
<dbReference type="Proteomes" id="UP001236270">
    <property type="component" value="Unassembled WGS sequence"/>
</dbReference>
<feature type="signal peptide" evidence="16">
    <location>
        <begin position="1"/>
        <end position="19"/>
    </location>
</feature>
<keyword evidence="10" id="KW-0862">Zinc</keyword>
<dbReference type="AlphaFoldDB" id="A0AAW8HX52"/>
<gene>
    <name evidence="18" type="primary">sodC</name>
    <name evidence="18" type="ORF">RBJ30_24540</name>
</gene>
<dbReference type="GeneID" id="61385239"/>
<comment type="cofactor">
    <cofactor evidence="2">
        <name>Zn(2+)</name>
        <dbReference type="ChEBI" id="CHEBI:29105"/>
    </cofactor>
</comment>
<feature type="region of interest" description="Disordered" evidence="15">
    <location>
        <begin position="85"/>
        <end position="108"/>
    </location>
</feature>
<keyword evidence="18" id="KW-0560">Oxidoreductase</keyword>
<evidence type="ECO:0000256" key="15">
    <source>
        <dbReference type="SAM" id="MobiDB-lite"/>
    </source>
</evidence>
<comment type="catalytic activity">
    <reaction evidence="14">
        <text>2 superoxide + 2 H(+) = H2O2 + O2</text>
        <dbReference type="Rhea" id="RHEA:20696"/>
        <dbReference type="ChEBI" id="CHEBI:15378"/>
        <dbReference type="ChEBI" id="CHEBI:15379"/>
        <dbReference type="ChEBI" id="CHEBI:16240"/>
        <dbReference type="ChEBI" id="CHEBI:18421"/>
        <dbReference type="EC" id="1.15.1.1"/>
    </reaction>
</comment>
<keyword evidence="9" id="KW-0574">Periplasm</keyword>
<feature type="compositionally biased region" description="Basic and acidic residues" evidence="15">
    <location>
        <begin position="94"/>
        <end position="104"/>
    </location>
</feature>
<proteinExistence type="inferred from homology"/>
<comment type="cofactor">
    <cofactor evidence="1">
        <name>Cu cation</name>
        <dbReference type="ChEBI" id="CHEBI:23378"/>
    </cofactor>
</comment>
<dbReference type="GO" id="GO:0005507">
    <property type="term" value="F:copper ion binding"/>
    <property type="evidence" value="ECO:0007669"/>
    <property type="project" value="InterPro"/>
</dbReference>
<evidence type="ECO:0000256" key="6">
    <source>
        <dbReference type="ARBA" id="ARBA00012682"/>
    </source>
</evidence>
<keyword evidence="13" id="KW-1015">Disulfide bond</keyword>
<reference evidence="18" key="1">
    <citation type="submission" date="2023-08" db="EMBL/GenBank/DDBJ databases">
        <title>WGS of pathogenic bacterial species, Los Angeles County Public Health Laboratories.</title>
        <authorList>
            <person name="Garrigues J.M."/>
            <person name="Green N.M."/>
        </authorList>
    </citation>
    <scope>NUCLEOTIDE SEQUENCE</scope>
    <source>
        <strain evidence="18">LACPHL-BACT-2023-00068</strain>
    </source>
</reference>
<dbReference type="FunFam" id="2.60.40.200:FF:000002">
    <property type="entry name" value="Superoxide dismutase [Cu-Zn]"/>
    <property type="match status" value="1"/>
</dbReference>
<dbReference type="GO" id="GO:0042597">
    <property type="term" value="C:periplasmic space"/>
    <property type="evidence" value="ECO:0007669"/>
    <property type="project" value="UniProtKB-SubCell"/>
</dbReference>
<evidence type="ECO:0000256" key="4">
    <source>
        <dbReference type="ARBA" id="ARBA00004418"/>
    </source>
</evidence>
<evidence type="ECO:0000256" key="8">
    <source>
        <dbReference type="ARBA" id="ARBA00022729"/>
    </source>
</evidence>
<organism evidence="18 19">
    <name type="scientific">Pluralibacter gergoviae</name>
    <name type="common">Enterobacter gergoviae</name>
    <dbReference type="NCBI Taxonomy" id="61647"/>
    <lineage>
        <taxon>Bacteria</taxon>
        <taxon>Pseudomonadati</taxon>
        <taxon>Pseudomonadota</taxon>
        <taxon>Gammaproteobacteria</taxon>
        <taxon>Enterobacterales</taxon>
        <taxon>Enterobacteriaceae</taxon>
        <taxon>Pluralibacter</taxon>
    </lineage>
</organism>
<evidence type="ECO:0000256" key="5">
    <source>
        <dbReference type="ARBA" id="ARBA00010457"/>
    </source>
</evidence>